<keyword evidence="4" id="KW-1133">Transmembrane helix</keyword>
<proteinExistence type="predicted"/>
<evidence type="ECO:0000256" key="2">
    <source>
        <dbReference type="PROSITE-ProRule" id="PRU00284"/>
    </source>
</evidence>
<feature type="transmembrane region" description="Helical" evidence="4">
    <location>
        <begin position="17"/>
        <end position="41"/>
    </location>
</feature>
<organism evidence="6 7">
    <name type="scientific">Herbinix hemicellulosilytica</name>
    <dbReference type="NCBI Taxonomy" id="1564487"/>
    <lineage>
        <taxon>Bacteria</taxon>
        <taxon>Bacillati</taxon>
        <taxon>Bacillota</taxon>
        <taxon>Clostridia</taxon>
        <taxon>Lachnospirales</taxon>
        <taxon>Lachnospiraceae</taxon>
        <taxon>Herbinix</taxon>
    </lineage>
</organism>
<keyword evidence="7" id="KW-1185">Reference proteome</keyword>
<dbReference type="Gene3D" id="3.40.50.2300">
    <property type="match status" value="2"/>
</dbReference>
<feature type="transmembrane region" description="Helical" evidence="4">
    <location>
        <begin position="47"/>
        <end position="71"/>
    </location>
</feature>
<dbReference type="SUPFAM" id="SSF53822">
    <property type="entry name" value="Periplasmic binding protein-like I"/>
    <property type="match status" value="1"/>
</dbReference>
<dbReference type="RefSeq" id="WP_158245950.1">
    <property type="nucleotide sequence ID" value="NZ_CVTD020000022.1"/>
</dbReference>
<dbReference type="AlphaFoldDB" id="A0A0H5SK26"/>
<keyword evidence="3" id="KW-0175">Coiled coil</keyword>
<evidence type="ECO:0000256" key="1">
    <source>
        <dbReference type="ARBA" id="ARBA00023224"/>
    </source>
</evidence>
<dbReference type="InterPro" id="IPR028082">
    <property type="entry name" value="Peripla_BP_I"/>
</dbReference>
<dbReference type="Pfam" id="PF00015">
    <property type="entry name" value="MCPsignal"/>
    <property type="match status" value="1"/>
</dbReference>
<dbReference type="GO" id="GO:0007165">
    <property type="term" value="P:signal transduction"/>
    <property type="evidence" value="ECO:0007669"/>
    <property type="project" value="UniProtKB-KW"/>
</dbReference>
<feature type="coiled-coil region" evidence="3">
    <location>
        <begin position="392"/>
        <end position="419"/>
    </location>
</feature>
<evidence type="ECO:0000313" key="6">
    <source>
        <dbReference type="EMBL" id="CRZ35126.1"/>
    </source>
</evidence>
<dbReference type="SUPFAM" id="SSF58104">
    <property type="entry name" value="Methyl-accepting chemotaxis protein (MCP) signaling domain"/>
    <property type="match status" value="1"/>
</dbReference>
<dbReference type="SMART" id="SM00283">
    <property type="entry name" value="MA"/>
    <property type="match status" value="1"/>
</dbReference>
<dbReference type="PROSITE" id="PS50111">
    <property type="entry name" value="CHEMOTAXIS_TRANSDUC_2"/>
    <property type="match status" value="1"/>
</dbReference>
<name>A0A0H5SK26_HERHM</name>
<gene>
    <name evidence="6" type="ORF">HHT355_1927</name>
</gene>
<dbReference type="Gene3D" id="1.10.287.950">
    <property type="entry name" value="Methyl-accepting chemotaxis protein"/>
    <property type="match status" value="1"/>
</dbReference>
<dbReference type="Pfam" id="PF13407">
    <property type="entry name" value="Peripla_BP_4"/>
    <property type="match status" value="1"/>
</dbReference>
<accession>A0A0H5SK26</accession>
<dbReference type="CDD" id="cd01536">
    <property type="entry name" value="PBP1_ABC_sugar_binding-like"/>
    <property type="match status" value="1"/>
</dbReference>
<evidence type="ECO:0000313" key="7">
    <source>
        <dbReference type="Proteomes" id="UP000236497"/>
    </source>
</evidence>
<keyword evidence="1 2" id="KW-0807">Transducer</keyword>
<reference evidence="6 7" key="1">
    <citation type="submission" date="2015-06" db="EMBL/GenBank/DDBJ databases">
        <authorList>
            <person name="Wibberg Daniel"/>
        </authorList>
    </citation>
    <scope>NUCLEOTIDE SEQUENCE [LARGE SCALE GENOMIC DNA]</scope>
    <source>
        <strain evidence="6 7">T3/55T</strain>
    </source>
</reference>
<protein>
    <recommendedName>
        <fullName evidence="5">Methyl-accepting transducer domain-containing protein</fullName>
    </recommendedName>
</protein>
<dbReference type="PANTHER" id="PTHR32089:SF112">
    <property type="entry name" value="LYSOZYME-LIKE PROTEIN-RELATED"/>
    <property type="match status" value="1"/>
</dbReference>
<dbReference type="InterPro" id="IPR004089">
    <property type="entry name" value="MCPsignal_dom"/>
</dbReference>
<feature type="domain" description="Methyl-accepting transducer" evidence="5">
    <location>
        <begin position="139"/>
        <end position="403"/>
    </location>
</feature>
<dbReference type="Proteomes" id="UP000236497">
    <property type="component" value="Unassembled WGS sequence"/>
</dbReference>
<keyword evidence="4" id="KW-0472">Membrane</keyword>
<dbReference type="PANTHER" id="PTHR32089">
    <property type="entry name" value="METHYL-ACCEPTING CHEMOTAXIS PROTEIN MCPB"/>
    <property type="match status" value="1"/>
</dbReference>
<evidence type="ECO:0000256" key="4">
    <source>
        <dbReference type="SAM" id="Phobius"/>
    </source>
</evidence>
<evidence type="ECO:0000259" key="5">
    <source>
        <dbReference type="PROSITE" id="PS50111"/>
    </source>
</evidence>
<dbReference type="EMBL" id="CVTD020000022">
    <property type="protein sequence ID" value="CRZ35126.1"/>
    <property type="molecule type" value="Genomic_DNA"/>
</dbReference>
<evidence type="ECO:0000256" key="3">
    <source>
        <dbReference type="SAM" id="Coils"/>
    </source>
</evidence>
<dbReference type="InterPro" id="IPR025997">
    <property type="entry name" value="SBP_2_dom"/>
</dbReference>
<keyword evidence="4" id="KW-0812">Transmembrane</keyword>
<sequence>MADLSAGKSKSKSFTRFFIIVITSLILVILTSMIVLNLYGVDISKTLFNLGLIIVAILTCTLLVLLIRFLLGVNLIDKNAGLLSQGMLNISDIIPDKTKGLESLTTAFNEMKRNLLNFIESTKSNVIILSDAIDKVTKSLEMSFKGNEHIASNMSAVAEKAQQQLNIVNKTLAGIQEVAERANNITDTLANIEAFVEKTVEITKNGAEHVDKFNEQMDVISTNLSETAAFIEALNTHLNEIDQVNGLIINITEQLKLLSLNSAVEAARAGEAGKGFVVVAQEMNKLSSATRESVGQINKLLNNILTSNSKVSESITGCVESFNISKEIFNSVKESFYTINENTYILSDDMKKAYEEARLINENTKGISRQGQILYDASNEISSITQDVAAVTEEELAENEEIKNQATSLQNMLSGIEKLLKRYRTSIMPVDTQSQKRLKIAMISPLDHPFWEGVRQGALYAKTELKSKNVDVEYIGFTKVDHRLEDTIIEKIENNYDGIIFPGFVVGGEKFVKMANSKNIAVMAFNCDFAEGVDRIAYFGPDIYASGRLAGEAIANALNDEGQIAIIRGPLETSINRVRRDAIYEVVNKKKKMKMAAEIEAETDNSKVYKNTMEALNKFHNLSGIVILTGGITGAAKAVQDKGLTGKVKIVCFDYDNEVLDLIRKGVIYAAIGQDPFSQGHDPIIAMYNYLVTGEKPASVSYTRTEYIDIRSVSEE</sequence>
<dbReference type="GO" id="GO:0016020">
    <property type="term" value="C:membrane"/>
    <property type="evidence" value="ECO:0007669"/>
    <property type="project" value="InterPro"/>
</dbReference>